<proteinExistence type="predicted"/>
<dbReference type="Proteomes" id="UP001365542">
    <property type="component" value="Unassembled WGS sequence"/>
</dbReference>
<organism evidence="1 2">
    <name type="scientific">Orbilia ellipsospora</name>
    <dbReference type="NCBI Taxonomy" id="2528407"/>
    <lineage>
        <taxon>Eukaryota</taxon>
        <taxon>Fungi</taxon>
        <taxon>Dikarya</taxon>
        <taxon>Ascomycota</taxon>
        <taxon>Pezizomycotina</taxon>
        <taxon>Orbiliomycetes</taxon>
        <taxon>Orbiliales</taxon>
        <taxon>Orbiliaceae</taxon>
        <taxon>Orbilia</taxon>
    </lineage>
</organism>
<sequence length="413" mass="46386">MPPSHIAYYISSDNLGHAARASQLCNCFLLVDNTVSITLITQVTLQSFSIFKPERVDWRQVKVESTVVHHSLYELDVSQSIANLICLEQDVIMAREISWLGEHGVDLVLVDAPHLPCLAASKVGIMCVLVTNFGFAEVFSYFQGMTDGKPETKMRLDVAVGSMIKAYHCADLWMRLPGWLPNPGFLRTTLPSSTWIVDDKLELGIENNIFPPYSVSNPSYERKIVDTPLLARPPTGISETDLFKALGIPTQLFGNRVLLLLLQITSHPPQIPPNWICVTLWTPKIPLPNGYFVAPSDLHTPDIIKISSCVLGRLGYGAVSEAIAAGVPYVYVPKPYFIGEYSLRHLVETWPGYEGRAERLETQKFEDGLWWPTVLELVSRKKKGEDSPCVADNGEFIRQTIIEEWDHWQHSRN</sequence>
<comment type="caution">
    <text evidence="1">The sequence shown here is derived from an EMBL/GenBank/DDBJ whole genome shotgun (WGS) entry which is preliminary data.</text>
</comment>
<accession>A0AAV9X3D8</accession>
<dbReference type="PANTHER" id="PTHR38134">
    <property type="entry name" value="SLR1395 PROTEIN"/>
    <property type="match status" value="1"/>
</dbReference>
<reference evidence="1 2" key="1">
    <citation type="submission" date="2019-10" db="EMBL/GenBank/DDBJ databases">
        <authorList>
            <person name="Palmer J.M."/>
        </authorList>
    </citation>
    <scope>NUCLEOTIDE SEQUENCE [LARGE SCALE GENOMIC DNA]</scope>
    <source>
        <strain evidence="1 2">TWF694</strain>
    </source>
</reference>
<gene>
    <name evidence="1" type="ORF">TWF694_003195</name>
</gene>
<dbReference type="AlphaFoldDB" id="A0AAV9X3D8"/>
<keyword evidence="2" id="KW-1185">Reference proteome</keyword>
<dbReference type="InterPro" id="IPR053205">
    <property type="entry name" value="GHMP_kinase_L-arabinokinase"/>
</dbReference>
<evidence type="ECO:0000313" key="2">
    <source>
        <dbReference type="Proteomes" id="UP001365542"/>
    </source>
</evidence>
<name>A0AAV9X3D8_9PEZI</name>
<evidence type="ECO:0000313" key="1">
    <source>
        <dbReference type="EMBL" id="KAK6532032.1"/>
    </source>
</evidence>
<protein>
    <submittedName>
        <fullName evidence="1">Uncharacterized protein</fullName>
    </submittedName>
</protein>
<dbReference type="EMBL" id="JAVHJO010000012">
    <property type="protein sequence ID" value="KAK6532032.1"/>
    <property type="molecule type" value="Genomic_DNA"/>
</dbReference>
<dbReference type="PANTHER" id="PTHR38134:SF2">
    <property type="entry name" value="GALACTOKINASE"/>
    <property type="match status" value="1"/>
</dbReference>